<keyword evidence="2" id="KW-1185">Reference proteome</keyword>
<organism evidence="1 2">
    <name type="scientific">Lactococcus muris</name>
    <dbReference type="NCBI Taxonomy" id="2941330"/>
    <lineage>
        <taxon>Bacteria</taxon>
        <taxon>Bacillati</taxon>
        <taxon>Bacillota</taxon>
        <taxon>Bacilli</taxon>
        <taxon>Lactobacillales</taxon>
        <taxon>Streptococcaceae</taxon>
        <taxon>Lactococcus</taxon>
    </lineage>
</organism>
<name>A0ABV4DB12_9LACT</name>
<dbReference type="Proteomes" id="UP001565242">
    <property type="component" value="Unassembled WGS sequence"/>
</dbReference>
<reference evidence="1 2" key="1">
    <citation type="submission" date="2024-03" db="EMBL/GenBank/DDBJ databases">
        <title>Mouse gut bacterial collection (mGBC) of GemPharmatech.</title>
        <authorList>
            <person name="He Y."/>
            <person name="Dong L."/>
            <person name="Wu D."/>
            <person name="Gao X."/>
            <person name="Lin Z."/>
        </authorList>
    </citation>
    <scope>NUCLEOTIDE SEQUENCE [LARGE SCALE GENOMIC DNA]</scope>
    <source>
        <strain evidence="1 2">20-218</strain>
    </source>
</reference>
<comment type="caution">
    <text evidence="1">The sequence shown here is derived from an EMBL/GenBank/DDBJ whole genome shotgun (WGS) entry which is preliminary data.</text>
</comment>
<evidence type="ECO:0000313" key="2">
    <source>
        <dbReference type="Proteomes" id="UP001565242"/>
    </source>
</evidence>
<accession>A0ABV4DB12</accession>
<dbReference type="RefSeq" id="WP_369918711.1">
    <property type="nucleotide sequence ID" value="NZ_JBCLSQ010000024.1"/>
</dbReference>
<gene>
    <name evidence="1" type="ORF">AALM99_09220</name>
</gene>
<dbReference type="EMBL" id="JBCLSQ010000024">
    <property type="protein sequence ID" value="MEY8538620.1"/>
    <property type="molecule type" value="Genomic_DNA"/>
</dbReference>
<dbReference type="InterPro" id="IPR011256">
    <property type="entry name" value="Reg_factor_effector_dom_sf"/>
</dbReference>
<proteinExistence type="predicted"/>
<protein>
    <submittedName>
        <fullName evidence="1">Uncharacterized protein</fullName>
    </submittedName>
</protein>
<dbReference type="Gene3D" id="3.20.80.10">
    <property type="entry name" value="Regulatory factor, effector binding domain"/>
    <property type="match status" value="1"/>
</dbReference>
<evidence type="ECO:0000313" key="1">
    <source>
        <dbReference type="EMBL" id="MEY8538620.1"/>
    </source>
</evidence>
<sequence length="159" mass="17410">MNYTITHIPEDYKMTAFGITFEDFNDWAGNAQKTAQLKQSIIENGALAELAKKSDGQIYQINYANEAGARRGFGVMGAFSEVANTDVFEFLAGDYLVFEMTGDDKNTLADQLTGYVFGQALSKITEWQYIGPGNATATSENPDGSFTATMTLRAQKIEA</sequence>